<accession>A0ACC2XXM6</accession>
<reference evidence="1" key="1">
    <citation type="submission" date="2023-04" db="EMBL/GenBank/DDBJ databases">
        <title>Draft Genome sequencing of Naganishia species isolated from polar environments using Oxford Nanopore Technology.</title>
        <authorList>
            <person name="Leo P."/>
            <person name="Venkateswaran K."/>
        </authorList>
    </citation>
    <scope>NUCLEOTIDE SEQUENCE</scope>
    <source>
        <strain evidence="1">DBVPG 5303</strain>
    </source>
</reference>
<comment type="caution">
    <text evidence="1">The sequence shown here is derived from an EMBL/GenBank/DDBJ whole genome shotgun (WGS) entry which is preliminary data.</text>
</comment>
<evidence type="ECO:0000313" key="1">
    <source>
        <dbReference type="EMBL" id="KAJ9128310.1"/>
    </source>
</evidence>
<proteinExistence type="predicted"/>
<protein>
    <submittedName>
        <fullName evidence="1">Uncharacterized protein</fullName>
    </submittedName>
</protein>
<organism evidence="1 2">
    <name type="scientific">Naganishia onofrii</name>
    <dbReference type="NCBI Taxonomy" id="1851511"/>
    <lineage>
        <taxon>Eukaryota</taxon>
        <taxon>Fungi</taxon>
        <taxon>Dikarya</taxon>
        <taxon>Basidiomycota</taxon>
        <taxon>Agaricomycotina</taxon>
        <taxon>Tremellomycetes</taxon>
        <taxon>Filobasidiales</taxon>
        <taxon>Filobasidiaceae</taxon>
        <taxon>Naganishia</taxon>
    </lineage>
</organism>
<evidence type="ECO:0000313" key="2">
    <source>
        <dbReference type="Proteomes" id="UP001234202"/>
    </source>
</evidence>
<dbReference type="EMBL" id="JASBWV010000001">
    <property type="protein sequence ID" value="KAJ9128310.1"/>
    <property type="molecule type" value="Genomic_DNA"/>
</dbReference>
<sequence>MSVKSQGEAKEKTLITFPSLFGLFKDGFLPSKTHIVGYARSELEKKDFEERLTGGIDKKEVRHGAQVELCASVLISSASFHQSKDKIEEFKKISTYVQGAYDEDDAFKNLESELQKMADKDFDGESHRIYYLAVPPSQFTSLADKLHKNNYKGISNRLVIEKPFGKDSASAKEMMEAITKDGWKQEEIYRIDHFIGDEMARSIMQLRFANELLIDSLFNKDKVASVLIELKETFGCEGRGGYFDEFGIIRDVLQNHSMQLLTFLTMDKPESLEEDHIRDEKVKVLKAIKPIKNDEAVMGQYTGNGDKEGYLEDDSVENKESKTATFGEVVLRIDNDRWQGVPFLLKAGKAIEEDALRIVIQFKQTDKPLYPSQEPNELVIELYEKKVYFKINSKKPSMEGGIVRPEMILDYENKFDGLDAPQPYEFVIHEVLKGNQKSFVRQDELEEEWRIFTPLLHYCEGKDSSKPVEYKYGSNGPKESLEFEKKLGFVPTKDGYNLKKIDVTK</sequence>
<gene>
    <name evidence="1" type="ORF">QFC24_000603</name>
</gene>
<keyword evidence="2" id="KW-1185">Reference proteome</keyword>
<name>A0ACC2XXM6_9TREE</name>
<dbReference type="Proteomes" id="UP001234202">
    <property type="component" value="Unassembled WGS sequence"/>
</dbReference>